<dbReference type="PANTHER" id="PTHR45453:SF1">
    <property type="entry name" value="PHOSPHATE REGULON SENSOR PROTEIN PHOR"/>
    <property type="match status" value="1"/>
</dbReference>
<reference evidence="9" key="2">
    <citation type="submission" date="2021-06" db="EMBL/GenBank/DDBJ databases">
        <authorList>
            <consortium name="NCBI Pathogen Detection Project"/>
        </authorList>
    </citation>
    <scope>NUCLEOTIDE SEQUENCE</scope>
    <source>
        <strain evidence="9">Clostridioides</strain>
    </source>
</reference>
<evidence type="ECO:0000313" key="9">
    <source>
        <dbReference type="EMBL" id="HBH2618382.1"/>
    </source>
</evidence>
<sequence>MHKPSYKTVFHSYIIFFMIFICLILTVIGIFLSLITIQKPNGEFIRSDWPKKFTENFNEQIVFIDNKPQVKQSGLEKLRENQLWLQILDSSGNRVYGFLEPKEHKDYYSNSELLTLANQNNSSNGTVYFNTIKNNKNDYIYIIYFPLNISKVNMFFDGSKFVGGKSIVFSIIGIIFLIILVSGIAYGYWVTKCISNITSAVSDISKRSYLPVNIKGVFTDIYDSLNILNEEIHRSDEIQNKTDIMREEWISNITHDLKTPLSPIKGYAELLTDSSTNYSPEKVYKYASIMLKNIEYTNTLINDLKLTYQLKNGIIPLNKNNYDLVRLLKELSIDILNYPEYESNIVEFKSNIDNINFDFDYTLLKRAFSNLIVNAFTYGDKNTKVCVHITHITLNERIEIIISDNGKGMSREEASNLFNRYYRGSNTKQKIEGTGLGLAITKQIIEVHGGNISVESILGLGSSFYIIFPI</sequence>
<dbReference type="GO" id="GO:0004721">
    <property type="term" value="F:phosphoprotein phosphatase activity"/>
    <property type="evidence" value="ECO:0007669"/>
    <property type="project" value="TreeGrafter"/>
</dbReference>
<dbReference type="CDD" id="cd00082">
    <property type="entry name" value="HisKA"/>
    <property type="match status" value="1"/>
</dbReference>
<comment type="subcellular location">
    <subcellularLocation>
        <location evidence="2">Membrane</location>
    </subcellularLocation>
</comment>
<name>A0A9P3YKV3_CLODI</name>
<dbReference type="GO" id="GO:0005886">
    <property type="term" value="C:plasma membrane"/>
    <property type="evidence" value="ECO:0007669"/>
    <property type="project" value="TreeGrafter"/>
</dbReference>
<feature type="transmembrane region" description="Helical" evidence="8">
    <location>
        <begin position="12"/>
        <end position="37"/>
    </location>
</feature>
<keyword evidence="7" id="KW-0902">Two-component regulatory system</keyword>
<comment type="caution">
    <text evidence="9">The sequence shown here is derived from an EMBL/GenBank/DDBJ whole genome shotgun (WGS) entry which is preliminary data.</text>
</comment>
<dbReference type="GO" id="GO:0016036">
    <property type="term" value="P:cellular response to phosphate starvation"/>
    <property type="evidence" value="ECO:0007669"/>
    <property type="project" value="TreeGrafter"/>
</dbReference>
<keyword evidence="6 9" id="KW-0418">Kinase</keyword>
<dbReference type="AlphaFoldDB" id="A0A9P3YKV3"/>
<dbReference type="Proteomes" id="UP000879542">
    <property type="component" value="Unassembled WGS sequence"/>
</dbReference>
<comment type="catalytic activity">
    <reaction evidence="1">
        <text>ATP + protein L-histidine = ADP + protein N-phospho-L-histidine.</text>
        <dbReference type="EC" id="2.7.13.3"/>
    </reaction>
</comment>
<keyword evidence="8" id="KW-0472">Membrane</keyword>
<evidence type="ECO:0000256" key="1">
    <source>
        <dbReference type="ARBA" id="ARBA00000085"/>
    </source>
</evidence>
<dbReference type="SUPFAM" id="SSF47384">
    <property type="entry name" value="Homodimeric domain of signal transducing histidine kinase"/>
    <property type="match status" value="1"/>
</dbReference>
<evidence type="ECO:0000256" key="4">
    <source>
        <dbReference type="ARBA" id="ARBA00022553"/>
    </source>
</evidence>
<keyword evidence="8" id="KW-1133">Transmembrane helix</keyword>
<feature type="transmembrane region" description="Helical" evidence="8">
    <location>
        <begin position="167"/>
        <end position="189"/>
    </location>
</feature>
<dbReference type="InterPro" id="IPR050351">
    <property type="entry name" value="BphY/WalK/GraS-like"/>
</dbReference>
<evidence type="ECO:0000256" key="7">
    <source>
        <dbReference type="ARBA" id="ARBA00023012"/>
    </source>
</evidence>
<dbReference type="InterPro" id="IPR005467">
    <property type="entry name" value="His_kinase_dom"/>
</dbReference>
<dbReference type="RefSeq" id="WP_003428747.1">
    <property type="nucleotide sequence ID" value="NZ_BIMY01000001.1"/>
</dbReference>
<evidence type="ECO:0000256" key="5">
    <source>
        <dbReference type="ARBA" id="ARBA00022679"/>
    </source>
</evidence>
<protein>
    <recommendedName>
        <fullName evidence="3">histidine kinase</fullName>
        <ecNumber evidence="3">2.7.13.3</ecNumber>
    </recommendedName>
</protein>
<dbReference type="Pfam" id="PF00512">
    <property type="entry name" value="HisKA"/>
    <property type="match status" value="1"/>
</dbReference>
<dbReference type="InterPro" id="IPR004358">
    <property type="entry name" value="Sig_transdc_His_kin-like_C"/>
</dbReference>
<dbReference type="InterPro" id="IPR003661">
    <property type="entry name" value="HisK_dim/P_dom"/>
</dbReference>
<evidence type="ECO:0000256" key="6">
    <source>
        <dbReference type="ARBA" id="ARBA00022777"/>
    </source>
</evidence>
<dbReference type="PRINTS" id="PR00344">
    <property type="entry name" value="BCTRLSENSOR"/>
</dbReference>
<dbReference type="EMBL" id="DAEQIJ010000001">
    <property type="protein sequence ID" value="HBH2618382.1"/>
    <property type="molecule type" value="Genomic_DNA"/>
</dbReference>
<evidence type="ECO:0000256" key="2">
    <source>
        <dbReference type="ARBA" id="ARBA00004370"/>
    </source>
</evidence>
<gene>
    <name evidence="9" type="ORF">KRQ00_000101</name>
</gene>
<keyword evidence="4" id="KW-0597">Phosphoprotein</keyword>
<dbReference type="SUPFAM" id="SSF55874">
    <property type="entry name" value="ATPase domain of HSP90 chaperone/DNA topoisomerase II/histidine kinase"/>
    <property type="match status" value="1"/>
</dbReference>
<dbReference type="SMART" id="SM00388">
    <property type="entry name" value="HisKA"/>
    <property type="match status" value="1"/>
</dbReference>
<dbReference type="PROSITE" id="PS50109">
    <property type="entry name" value="HIS_KIN"/>
    <property type="match status" value="1"/>
</dbReference>
<dbReference type="GO" id="GO:0000155">
    <property type="term" value="F:phosphorelay sensor kinase activity"/>
    <property type="evidence" value="ECO:0007669"/>
    <property type="project" value="InterPro"/>
</dbReference>
<dbReference type="PANTHER" id="PTHR45453">
    <property type="entry name" value="PHOSPHATE REGULON SENSOR PROTEIN PHOR"/>
    <property type="match status" value="1"/>
</dbReference>
<dbReference type="InterPro" id="IPR003594">
    <property type="entry name" value="HATPase_dom"/>
</dbReference>
<dbReference type="CDD" id="cd00075">
    <property type="entry name" value="HATPase"/>
    <property type="match status" value="1"/>
</dbReference>
<evidence type="ECO:0000313" key="10">
    <source>
        <dbReference type="Proteomes" id="UP000879542"/>
    </source>
</evidence>
<keyword evidence="8" id="KW-0812">Transmembrane</keyword>
<proteinExistence type="predicted"/>
<dbReference type="Gene3D" id="3.30.565.10">
    <property type="entry name" value="Histidine kinase-like ATPase, C-terminal domain"/>
    <property type="match status" value="1"/>
</dbReference>
<dbReference type="EC" id="2.7.13.3" evidence="3"/>
<dbReference type="Pfam" id="PF02518">
    <property type="entry name" value="HATPase_c"/>
    <property type="match status" value="1"/>
</dbReference>
<evidence type="ECO:0000256" key="8">
    <source>
        <dbReference type="SAM" id="Phobius"/>
    </source>
</evidence>
<dbReference type="InterPro" id="IPR036890">
    <property type="entry name" value="HATPase_C_sf"/>
</dbReference>
<dbReference type="Gene3D" id="1.10.287.130">
    <property type="match status" value="1"/>
</dbReference>
<evidence type="ECO:0000256" key="3">
    <source>
        <dbReference type="ARBA" id="ARBA00012438"/>
    </source>
</evidence>
<accession>A0A9P3YKV3</accession>
<keyword evidence="5" id="KW-0808">Transferase</keyword>
<dbReference type="InterPro" id="IPR036097">
    <property type="entry name" value="HisK_dim/P_sf"/>
</dbReference>
<reference evidence="9" key="1">
    <citation type="journal article" date="2018" name="Genome Biol.">
        <title>SKESA: strategic k-mer extension for scrupulous assemblies.</title>
        <authorList>
            <person name="Souvorov A."/>
            <person name="Agarwala R."/>
            <person name="Lipman D.J."/>
        </authorList>
    </citation>
    <scope>NUCLEOTIDE SEQUENCE</scope>
    <source>
        <strain evidence="9">Clostridioides</strain>
    </source>
</reference>
<dbReference type="SMART" id="SM00387">
    <property type="entry name" value="HATPase_c"/>
    <property type="match status" value="1"/>
</dbReference>
<organism evidence="9 10">
    <name type="scientific">Clostridioides difficile</name>
    <name type="common">Peptoclostridium difficile</name>
    <dbReference type="NCBI Taxonomy" id="1496"/>
    <lineage>
        <taxon>Bacteria</taxon>
        <taxon>Bacillati</taxon>
        <taxon>Bacillota</taxon>
        <taxon>Clostridia</taxon>
        <taxon>Peptostreptococcales</taxon>
        <taxon>Peptostreptococcaceae</taxon>
        <taxon>Clostridioides</taxon>
    </lineage>
</organism>